<keyword evidence="4 5" id="KW-0472">Membrane</keyword>
<comment type="caution">
    <text evidence="6">The sequence shown here is derived from an EMBL/GenBank/DDBJ whole genome shotgun (WGS) entry which is preliminary data.</text>
</comment>
<name>A0A7W3LL35_ACTNM</name>
<evidence type="ECO:0000256" key="3">
    <source>
        <dbReference type="ARBA" id="ARBA00022989"/>
    </source>
</evidence>
<reference evidence="6 7" key="1">
    <citation type="submission" date="2020-08" db="EMBL/GenBank/DDBJ databases">
        <title>Genomic Encyclopedia of Type Strains, Phase IV (KMG-IV): sequencing the most valuable type-strain genomes for metagenomic binning, comparative biology and taxonomic classification.</title>
        <authorList>
            <person name="Goeker M."/>
        </authorList>
    </citation>
    <scope>NUCLEOTIDE SEQUENCE [LARGE SCALE GENOMIC DNA]</scope>
    <source>
        <strain evidence="6 7">DSM 44197</strain>
    </source>
</reference>
<dbReference type="Pfam" id="PF13564">
    <property type="entry name" value="DoxX_2"/>
    <property type="match status" value="1"/>
</dbReference>
<proteinExistence type="predicted"/>
<keyword evidence="3 5" id="KW-1133">Transmembrane helix</keyword>
<evidence type="ECO:0000313" key="6">
    <source>
        <dbReference type="EMBL" id="MBA8950063.1"/>
    </source>
</evidence>
<feature type="transmembrane region" description="Helical" evidence="5">
    <location>
        <begin position="78"/>
        <end position="98"/>
    </location>
</feature>
<evidence type="ECO:0000313" key="7">
    <source>
        <dbReference type="Proteomes" id="UP000572680"/>
    </source>
</evidence>
<accession>A0A7W3LL35</accession>
<dbReference type="AlphaFoldDB" id="A0A7W3LL35"/>
<sequence length="135" mass="14018">MSHPSPTRRRGRAATVVAWVLQVLLALEFLAAGLGKLLGSQANVDMFAEIGAGQWLRYLVGVLEVAGAVGVVLPPLAALAAACLAALMVGAIITDLAVIEESPVIPAVALAMAVAVAVLRRDDFPALRDRLRRSG</sequence>
<feature type="transmembrane region" description="Helical" evidence="5">
    <location>
        <begin position="55"/>
        <end position="73"/>
    </location>
</feature>
<evidence type="ECO:0000256" key="4">
    <source>
        <dbReference type="ARBA" id="ARBA00023136"/>
    </source>
</evidence>
<evidence type="ECO:0000256" key="2">
    <source>
        <dbReference type="ARBA" id="ARBA00022692"/>
    </source>
</evidence>
<evidence type="ECO:0000256" key="1">
    <source>
        <dbReference type="ARBA" id="ARBA00004141"/>
    </source>
</evidence>
<dbReference type="GO" id="GO:0016020">
    <property type="term" value="C:membrane"/>
    <property type="evidence" value="ECO:0007669"/>
    <property type="project" value="UniProtKB-SubCell"/>
</dbReference>
<gene>
    <name evidence="6" type="ORF">HNR61_001676</name>
</gene>
<keyword evidence="7" id="KW-1185">Reference proteome</keyword>
<protein>
    <submittedName>
        <fullName evidence="6">Putative membrane protein YphA (DoxX/SURF4 family)</fullName>
    </submittedName>
</protein>
<dbReference type="Proteomes" id="UP000572680">
    <property type="component" value="Unassembled WGS sequence"/>
</dbReference>
<comment type="subcellular location">
    <subcellularLocation>
        <location evidence="1">Membrane</location>
        <topology evidence="1">Multi-pass membrane protein</topology>
    </subcellularLocation>
</comment>
<dbReference type="InterPro" id="IPR032808">
    <property type="entry name" value="DoxX"/>
</dbReference>
<organism evidence="6 7">
    <name type="scientific">Actinomadura namibiensis</name>
    <dbReference type="NCBI Taxonomy" id="182080"/>
    <lineage>
        <taxon>Bacteria</taxon>
        <taxon>Bacillati</taxon>
        <taxon>Actinomycetota</taxon>
        <taxon>Actinomycetes</taxon>
        <taxon>Streptosporangiales</taxon>
        <taxon>Thermomonosporaceae</taxon>
        <taxon>Actinomadura</taxon>
    </lineage>
</organism>
<dbReference type="RefSeq" id="WP_182842536.1">
    <property type="nucleotide sequence ID" value="NZ_BAAALP010000031.1"/>
</dbReference>
<keyword evidence="2 5" id="KW-0812">Transmembrane</keyword>
<dbReference type="EMBL" id="JACJIA010000002">
    <property type="protein sequence ID" value="MBA8950063.1"/>
    <property type="molecule type" value="Genomic_DNA"/>
</dbReference>
<evidence type="ECO:0000256" key="5">
    <source>
        <dbReference type="SAM" id="Phobius"/>
    </source>
</evidence>
<feature type="transmembrane region" description="Helical" evidence="5">
    <location>
        <begin position="104"/>
        <end position="120"/>
    </location>
</feature>